<proteinExistence type="predicted"/>
<dbReference type="InterPro" id="IPR013154">
    <property type="entry name" value="ADH-like_N"/>
</dbReference>
<organism evidence="5 6">
    <name type="scientific">Bosea lupini</name>
    <dbReference type="NCBI Taxonomy" id="1036779"/>
    <lineage>
        <taxon>Bacteria</taxon>
        <taxon>Pseudomonadati</taxon>
        <taxon>Pseudomonadota</taxon>
        <taxon>Alphaproteobacteria</taxon>
        <taxon>Hyphomicrobiales</taxon>
        <taxon>Boseaceae</taxon>
        <taxon>Bosea</taxon>
    </lineage>
</organism>
<dbReference type="InterPro" id="IPR013149">
    <property type="entry name" value="ADH-like_C"/>
</dbReference>
<dbReference type="SUPFAM" id="SSF51735">
    <property type="entry name" value="NAD(P)-binding Rossmann-fold domains"/>
    <property type="match status" value="1"/>
</dbReference>
<dbReference type="GO" id="GO:0070402">
    <property type="term" value="F:NADPH binding"/>
    <property type="evidence" value="ECO:0007669"/>
    <property type="project" value="TreeGrafter"/>
</dbReference>
<reference evidence="6" key="1">
    <citation type="submission" date="2016-10" db="EMBL/GenBank/DDBJ databases">
        <authorList>
            <person name="Varghese N."/>
            <person name="Submissions S."/>
        </authorList>
    </citation>
    <scope>NUCLEOTIDE SEQUENCE [LARGE SCALE GENOMIC DNA]</scope>
    <source>
        <strain evidence="6">LMG 26383,CCUG 61248,R- 45681</strain>
    </source>
</reference>
<dbReference type="Pfam" id="PF00107">
    <property type="entry name" value="ADH_zinc_N"/>
    <property type="match status" value="1"/>
</dbReference>
<dbReference type="InterPro" id="IPR036291">
    <property type="entry name" value="NAD(P)-bd_dom_sf"/>
</dbReference>
<dbReference type="STRING" id="1036779.SAMN04515666_11735"/>
<evidence type="ECO:0000256" key="3">
    <source>
        <dbReference type="SAM" id="MobiDB-lite"/>
    </source>
</evidence>
<name>A0A1H8A540_9HYPH</name>
<evidence type="ECO:0000259" key="4">
    <source>
        <dbReference type="SMART" id="SM00829"/>
    </source>
</evidence>
<keyword evidence="1" id="KW-0521">NADP</keyword>
<dbReference type="PANTHER" id="PTHR48106">
    <property type="entry name" value="QUINONE OXIDOREDUCTASE PIG3-RELATED"/>
    <property type="match status" value="1"/>
</dbReference>
<keyword evidence="2" id="KW-0560">Oxidoreductase</keyword>
<dbReference type="InterPro" id="IPR020843">
    <property type="entry name" value="ER"/>
</dbReference>
<protein>
    <submittedName>
        <fullName evidence="5">NADPH:quinone reductase</fullName>
    </submittedName>
</protein>
<dbReference type="AlphaFoldDB" id="A0A1H8A540"/>
<accession>A0A1H8A540</accession>
<feature type="compositionally biased region" description="Basic and acidic residues" evidence="3">
    <location>
        <begin position="7"/>
        <end position="16"/>
    </location>
</feature>
<dbReference type="OrthoDB" id="9790818at2"/>
<dbReference type="Pfam" id="PF08240">
    <property type="entry name" value="ADH_N"/>
    <property type="match status" value="1"/>
</dbReference>
<keyword evidence="6" id="KW-1185">Reference proteome</keyword>
<dbReference type="EMBL" id="FOAN01000017">
    <property type="protein sequence ID" value="SEM64948.1"/>
    <property type="molecule type" value="Genomic_DNA"/>
</dbReference>
<dbReference type="PANTHER" id="PTHR48106:SF18">
    <property type="entry name" value="QUINONE OXIDOREDUCTASE PIG3"/>
    <property type="match status" value="1"/>
</dbReference>
<dbReference type="SUPFAM" id="SSF50129">
    <property type="entry name" value="GroES-like"/>
    <property type="match status" value="1"/>
</dbReference>
<evidence type="ECO:0000256" key="1">
    <source>
        <dbReference type="ARBA" id="ARBA00022857"/>
    </source>
</evidence>
<sequence>MLSLQLHGDRDLRLEQIEPPPPPAPGEVQIRVRAVGLNYLDLWGFRGMAFAKRKMPQAAGVEAAGEVVAVGEGVSRFREGDTVTMYGAETCGHCKACREGRDNLCENVAGIMGFHIDGFARELINRPERLVVKAPTGVSFEEAACAPIGFGTVQHMLFDNARLEPGESVLVHAGGSGIGTAAILMAKAIGCTVYTTVGDDEKGEKAKALGADFVVNYKTERFEGEVRRLTKRKGVDVVFEHVGADTWNGSLLCLKRGGRLVTCGATSGASTTMNLMQLFQQQYRITGSFGCRIENIAQSLEKMASGMKPVIDSVFPLAEFEQGLARIEGRKVFGKVIVTL</sequence>
<evidence type="ECO:0000313" key="6">
    <source>
        <dbReference type="Proteomes" id="UP000199664"/>
    </source>
</evidence>
<evidence type="ECO:0000313" key="5">
    <source>
        <dbReference type="EMBL" id="SEM64948.1"/>
    </source>
</evidence>
<feature type="region of interest" description="Disordered" evidence="3">
    <location>
        <begin position="1"/>
        <end position="25"/>
    </location>
</feature>
<dbReference type="InterPro" id="IPR011032">
    <property type="entry name" value="GroES-like_sf"/>
</dbReference>
<dbReference type="Proteomes" id="UP000199664">
    <property type="component" value="Unassembled WGS sequence"/>
</dbReference>
<dbReference type="GO" id="GO:0016651">
    <property type="term" value="F:oxidoreductase activity, acting on NAD(P)H"/>
    <property type="evidence" value="ECO:0007669"/>
    <property type="project" value="TreeGrafter"/>
</dbReference>
<evidence type="ECO:0000256" key="2">
    <source>
        <dbReference type="ARBA" id="ARBA00023002"/>
    </source>
</evidence>
<feature type="domain" description="Enoyl reductase (ER)" evidence="4">
    <location>
        <begin position="8"/>
        <end position="338"/>
    </location>
</feature>
<gene>
    <name evidence="5" type="ORF">SAMN04515666_11735</name>
</gene>
<dbReference type="SMART" id="SM00829">
    <property type="entry name" value="PKS_ER"/>
    <property type="match status" value="1"/>
</dbReference>
<dbReference type="RefSeq" id="WP_091843088.1">
    <property type="nucleotide sequence ID" value="NZ_FOAN01000017.1"/>
</dbReference>
<dbReference type="Gene3D" id="3.90.180.10">
    <property type="entry name" value="Medium-chain alcohol dehydrogenases, catalytic domain"/>
    <property type="match status" value="1"/>
</dbReference>